<evidence type="ECO:0000313" key="2">
    <source>
        <dbReference type="EMBL" id="EHQ25718.1"/>
    </source>
</evidence>
<keyword evidence="3" id="KW-1185">Reference proteome</keyword>
<organism evidence="2 3">
    <name type="scientific">Mucilaginibacter paludis DSM 18603</name>
    <dbReference type="NCBI Taxonomy" id="714943"/>
    <lineage>
        <taxon>Bacteria</taxon>
        <taxon>Pseudomonadati</taxon>
        <taxon>Bacteroidota</taxon>
        <taxon>Sphingobacteriia</taxon>
        <taxon>Sphingobacteriales</taxon>
        <taxon>Sphingobacteriaceae</taxon>
        <taxon>Mucilaginibacter</taxon>
    </lineage>
</organism>
<dbReference type="InterPro" id="IPR016181">
    <property type="entry name" value="Acyl_CoA_acyltransferase"/>
</dbReference>
<accession>H1Y215</accession>
<protein>
    <submittedName>
        <fullName evidence="2">GCN5-related N-acetyltransferase</fullName>
    </submittedName>
</protein>
<dbReference type="PANTHER" id="PTHR43617">
    <property type="entry name" value="L-AMINO ACID N-ACETYLTRANSFERASE"/>
    <property type="match status" value="1"/>
</dbReference>
<dbReference type="Gene3D" id="3.40.630.30">
    <property type="match status" value="1"/>
</dbReference>
<dbReference type="eggNOG" id="COG0456">
    <property type="taxonomic scope" value="Bacteria"/>
</dbReference>
<dbReference type="GO" id="GO:0016747">
    <property type="term" value="F:acyltransferase activity, transferring groups other than amino-acyl groups"/>
    <property type="evidence" value="ECO:0007669"/>
    <property type="project" value="InterPro"/>
</dbReference>
<dbReference type="AlphaFoldDB" id="H1Y215"/>
<dbReference type="STRING" id="714943.Mucpa_1560"/>
<dbReference type="CDD" id="cd04301">
    <property type="entry name" value="NAT_SF"/>
    <property type="match status" value="1"/>
</dbReference>
<proteinExistence type="predicted"/>
<dbReference type="Pfam" id="PF13673">
    <property type="entry name" value="Acetyltransf_10"/>
    <property type="match status" value="1"/>
</dbReference>
<dbReference type="Proteomes" id="UP000002774">
    <property type="component" value="Chromosome"/>
</dbReference>
<gene>
    <name evidence="2" type="ORF">Mucpa_1560</name>
</gene>
<dbReference type="EMBL" id="CM001403">
    <property type="protein sequence ID" value="EHQ25718.1"/>
    <property type="molecule type" value="Genomic_DNA"/>
</dbReference>
<dbReference type="PROSITE" id="PS51186">
    <property type="entry name" value="GNAT"/>
    <property type="match status" value="1"/>
</dbReference>
<dbReference type="HOGENOM" id="CLU_098389_0_0_10"/>
<dbReference type="PANTHER" id="PTHR43617:SF9">
    <property type="entry name" value="GNAT FAMILY ACETYLTRANSFERASE"/>
    <property type="match status" value="1"/>
</dbReference>
<dbReference type="InterPro" id="IPR000182">
    <property type="entry name" value="GNAT_dom"/>
</dbReference>
<reference evidence="2" key="1">
    <citation type="submission" date="2011-09" db="EMBL/GenBank/DDBJ databases">
        <title>The permanent draft genome of Mucilaginibacter paludis DSM 18603.</title>
        <authorList>
            <consortium name="US DOE Joint Genome Institute (JGI-PGF)"/>
            <person name="Lucas S."/>
            <person name="Han J."/>
            <person name="Lapidus A."/>
            <person name="Bruce D."/>
            <person name="Goodwin L."/>
            <person name="Pitluck S."/>
            <person name="Peters L."/>
            <person name="Kyrpides N."/>
            <person name="Mavromatis K."/>
            <person name="Ivanova N."/>
            <person name="Mikhailova N."/>
            <person name="Held B."/>
            <person name="Detter J.C."/>
            <person name="Tapia R."/>
            <person name="Han C."/>
            <person name="Land M."/>
            <person name="Hauser L."/>
            <person name="Markowitz V."/>
            <person name="Cheng J.-F."/>
            <person name="Hugenholtz P."/>
            <person name="Woyke T."/>
            <person name="Wu D."/>
            <person name="Tindall B."/>
            <person name="Brambilla E."/>
            <person name="Klenk H.-P."/>
            <person name="Eisen J.A."/>
        </authorList>
    </citation>
    <scope>NUCLEOTIDE SEQUENCE [LARGE SCALE GENOMIC DNA]</scope>
    <source>
        <strain evidence="2">DSM 18603</strain>
    </source>
</reference>
<feature type="domain" description="N-acetyltransferase" evidence="1">
    <location>
        <begin position="9"/>
        <end position="168"/>
    </location>
</feature>
<evidence type="ECO:0000313" key="3">
    <source>
        <dbReference type="Proteomes" id="UP000002774"/>
    </source>
</evidence>
<evidence type="ECO:0000259" key="1">
    <source>
        <dbReference type="PROSITE" id="PS51186"/>
    </source>
</evidence>
<name>H1Y215_9SPHI</name>
<dbReference type="SUPFAM" id="SSF55729">
    <property type="entry name" value="Acyl-CoA N-acyltransferases (Nat)"/>
    <property type="match status" value="1"/>
</dbReference>
<dbReference type="InterPro" id="IPR050276">
    <property type="entry name" value="MshD_Acetyltransferase"/>
</dbReference>
<sequence>MLPHEINMTTIEKATLLDVNEINILVNKAYRGESSKKGWTTEADLLDGLRIDEDTLAAYINDEDAAVLKHSNGERITGCIYLKVNKNKLYICMLTVEPELQNTGIGNILLKEADKYADKVKCDTLWMTVISARKELIEYYERKGFKLTGEIRPFPENPTFGIKKKPIELIVMEKHKELTGQ</sequence>